<accession>A0A8T1M3T3</accession>
<evidence type="ECO:0000313" key="4">
    <source>
        <dbReference type="EMBL" id="KAG5443486.1"/>
    </source>
</evidence>
<evidence type="ECO:0000256" key="3">
    <source>
        <dbReference type="SAM" id="MobiDB-lite"/>
    </source>
</evidence>
<dbReference type="EMBL" id="NIRI02000056">
    <property type="protein sequence ID" value="KAG5443486.1"/>
    <property type="molecule type" value="Genomic_DNA"/>
</dbReference>
<dbReference type="PANTHER" id="PTHR18763">
    <property type="entry name" value="WD-REPEAT PROTEIN 18"/>
    <property type="match status" value="1"/>
</dbReference>
<dbReference type="Gene3D" id="2.130.10.10">
    <property type="entry name" value="YVTN repeat-like/Quinoprotein amine dehydrogenase"/>
    <property type="match status" value="1"/>
</dbReference>
<dbReference type="GO" id="GO:0005656">
    <property type="term" value="C:nuclear pre-replicative complex"/>
    <property type="evidence" value="ECO:0007669"/>
    <property type="project" value="TreeGrafter"/>
</dbReference>
<keyword evidence="1" id="KW-0853">WD repeat</keyword>
<dbReference type="InterPro" id="IPR045227">
    <property type="entry name" value="WDR18/Ipi3/RID3"/>
</dbReference>
<dbReference type="OrthoDB" id="756370at2759"/>
<dbReference type="AlphaFoldDB" id="A0A8T1M3T3"/>
<dbReference type="GO" id="GO:0006364">
    <property type="term" value="P:rRNA processing"/>
    <property type="evidence" value="ECO:0007669"/>
    <property type="project" value="TreeGrafter"/>
</dbReference>
<keyword evidence="5" id="KW-1185">Reference proteome</keyword>
<gene>
    <name evidence="4" type="ORF">CSKR_101045</name>
</gene>
<evidence type="ECO:0000313" key="5">
    <source>
        <dbReference type="Proteomes" id="UP000286415"/>
    </source>
</evidence>
<keyword evidence="2" id="KW-0677">Repeat</keyword>
<name>A0A8T1M3T3_CLOSI</name>
<comment type="caution">
    <text evidence="4">The sequence shown here is derived from an EMBL/GenBank/DDBJ whole genome shotgun (WGS) entry which is preliminary data.</text>
</comment>
<dbReference type="InterPro" id="IPR036322">
    <property type="entry name" value="WD40_repeat_dom_sf"/>
</dbReference>
<sequence>MTPILLTTTNEKQPDSVVAWDPLGGSPVVAFSGEPAHRESLTTFNGGVVCAAVKKPFIQVWNFQTATTVYKRILTKGPVSVITFTPDNEYMFAALERDVYVYQTSSGCLVAVLDGCHSAKIGQIKLSSSCISTPSLLVTADVSGFLATWSLDRLMDNPSLVTTIETLPDGVNGPNFTNPDTKNTPLWYLIQASQGLPCIEFMQQNLLVAGSEGLKMLDALDGTVISVALTSVVGGLHSLCPLPAIDGRIISGGTEGLLYTCNLDHTKRSLVPNKEIRRCFVSSKLQPAQKTIIALVLSPGDHNLLIAGCRGGTVEVLRTDSLLTSLQQFSVLNPTIAGEISNPHQLTGMCMASRPDWLSSLEAPRQPTNSEQSKFHTEDSSASSNKTFCLIEPLKHHFGWHLDDLVRIRFPSTNERSDLSHHRADIYMDDFYEVASGIVEDEPDPGEVKQLRAEIDKLTGINRNLLRRLVDNELRS</sequence>
<feature type="region of interest" description="Disordered" evidence="3">
    <location>
        <begin position="360"/>
        <end position="380"/>
    </location>
</feature>
<protein>
    <submittedName>
        <fullName evidence="4">WD repeat-containing protein 18</fullName>
    </submittedName>
</protein>
<dbReference type="PANTHER" id="PTHR18763:SF0">
    <property type="entry name" value="WD REPEAT-CONTAINING PROTEIN 18"/>
    <property type="match status" value="1"/>
</dbReference>
<dbReference type="InterPro" id="IPR015943">
    <property type="entry name" value="WD40/YVTN_repeat-like_dom_sf"/>
</dbReference>
<reference evidence="4 5" key="1">
    <citation type="journal article" date="2018" name="Biotechnol. Adv.">
        <title>Improved genomic resources and new bioinformatic workflow for the carcinogenic parasite Clonorchis sinensis: Biotechnological implications.</title>
        <authorList>
            <person name="Wang D."/>
            <person name="Korhonen P.K."/>
            <person name="Gasser R.B."/>
            <person name="Young N.D."/>
        </authorList>
    </citation>
    <scope>NUCLEOTIDE SEQUENCE [LARGE SCALE GENOMIC DNA]</scope>
    <source>
        <strain evidence="4">Cs-k2</strain>
    </source>
</reference>
<dbReference type="SUPFAM" id="SSF50978">
    <property type="entry name" value="WD40 repeat-like"/>
    <property type="match status" value="1"/>
</dbReference>
<proteinExistence type="predicted"/>
<organism evidence="4 5">
    <name type="scientific">Clonorchis sinensis</name>
    <name type="common">Chinese liver fluke</name>
    <dbReference type="NCBI Taxonomy" id="79923"/>
    <lineage>
        <taxon>Eukaryota</taxon>
        <taxon>Metazoa</taxon>
        <taxon>Spiralia</taxon>
        <taxon>Lophotrochozoa</taxon>
        <taxon>Platyhelminthes</taxon>
        <taxon>Trematoda</taxon>
        <taxon>Digenea</taxon>
        <taxon>Opisthorchiida</taxon>
        <taxon>Opisthorchiata</taxon>
        <taxon>Opisthorchiidae</taxon>
        <taxon>Clonorchis</taxon>
    </lineage>
</organism>
<reference evidence="4 5" key="2">
    <citation type="journal article" date="2021" name="Genomics">
        <title>High-quality reference genome for Clonorchis sinensis.</title>
        <authorList>
            <person name="Young N.D."/>
            <person name="Stroehlein A.J."/>
            <person name="Kinkar L."/>
            <person name="Wang T."/>
            <person name="Sohn W.M."/>
            <person name="Chang B.C.H."/>
            <person name="Kaur P."/>
            <person name="Weisz D."/>
            <person name="Dudchenko O."/>
            <person name="Aiden E.L."/>
            <person name="Korhonen P.K."/>
            <person name="Gasser R.B."/>
        </authorList>
    </citation>
    <scope>NUCLEOTIDE SEQUENCE [LARGE SCALE GENOMIC DNA]</scope>
    <source>
        <strain evidence="4">Cs-k2</strain>
    </source>
</reference>
<dbReference type="GO" id="GO:0006261">
    <property type="term" value="P:DNA-templated DNA replication"/>
    <property type="evidence" value="ECO:0007669"/>
    <property type="project" value="TreeGrafter"/>
</dbReference>
<dbReference type="GO" id="GO:0120330">
    <property type="term" value="C:rixosome complex"/>
    <property type="evidence" value="ECO:0007669"/>
    <property type="project" value="TreeGrafter"/>
</dbReference>
<dbReference type="Proteomes" id="UP000286415">
    <property type="component" value="Unassembled WGS sequence"/>
</dbReference>
<evidence type="ECO:0000256" key="1">
    <source>
        <dbReference type="ARBA" id="ARBA00022574"/>
    </source>
</evidence>
<evidence type="ECO:0000256" key="2">
    <source>
        <dbReference type="ARBA" id="ARBA00022737"/>
    </source>
</evidence>